<dbReference type="RefSeq" id="WP_110885811.1">
    <property type="nucleotide sequence ID" value="NZ_QJSX01000003.1"/>
</dbReference>
<comment type="caution">
    <text evidence="1">The sequence shown here is derived from an EMBL/GenBank/DDBJ whole genome shotgun (WGS) entry which is preliminary data.</text>
</comment>
<gene>
    <name evidence="1" type="ORF">DES52_103317</name>
</gene>
<accession>A0A318SFI9</accession>
<evidence type="ECO:0000313" key="2">
    <source>
        <dbReference type="Proteomes" id="UP000248326"/>
    </source>
</evidence>
<sequence>MGKLVWKLGNVLKANGLTARQVEVEAIKRGHRLGENTIYRVNRGDGPKRFDRATLEALIDALRTLTGKPLGMNDLLEYREE</sequence>
<dbReference type="OrthoDB" id="34565at2"/>
<evidence type="ECO:0000313" key="1">
    <source>
        <dbReference type="EMBL" id="PYE55482.1"/>
    </source>
</evidence>
<organism evidence="1 2">
    <name type="scientific">Deinococcus yavapaiensis KR-236</name>
    <dbReference type="NCBI Taxonomy" id="694435"/>
    <lineage>
        <taxon>Bacteria</taxon>
        <taxon>Thermotogati</taxon>
        <taxon>Deinococcota</taxon>
        <taxon>Deinococci</taxon>
        <taxon>Deinococcales</taxon>
        <taxon>Deinococcaceae</taxon>
        <taxon>Deinococcus</taxon>
    </lineage>
</organism>
<keyword evidence="2" id="KW-1185">Reference proteome</keyword>
<dbReference type="EMBL" id="QJSX01000003">
    <property type="protein sequence ID" value="PYE55482.1"/>
    <property type="molecule type" value="Genomic_DNA"/>
</dbReference>
<dbReference type="Proteomes" id="UP000248326">
    <property type="component" value="Unassembled WGS sequence"/>
</dbReference>
<name>A0A318SFI9_9DEIO</name>
<protein>
    <recommendedName>
        <fullName evidence="3">Cro/C1-type helix-turn-helix DNA-binding protein</fullName>
    </recommendedName>
</protein>
<reference evidence="1 2" key="1">
    <citation type="submission" date="2018-06" db="EMBL/GenBank/DDBJ databases">
        <title>Genomic Encyclopedia of Type Strains, Phase IV (KMG-IV): sequencing the most valuable type-strain genomes for metagenomic binning, comparative biology and taxonomic classification.</title>
        <authorList>
            <person name="Goeker M."/>
        </authorList>
    </citation>
    <scope>NUCLEOTIDE SEQUENCE [LARGE SCALE GENOMIC DNA]</scope>
    <source>
        <strain evidence="1 2">DSM 18048</strain>
    </source>
</reference>
<dbReference type="AlphaFoldDB" id="A0A318SFI9"/>
<evidence type="ECO:0008006" key="3">
    <source>
        <dbReference type="Google" id="ProtNLM"/>
    </source>
</evidence>
<proteinExistence type="predicted"/>